<dbReference type="Pfam" id="PF12848">
    <property type="entry name" value="ABC_tran_Xtn"/>
    <property type="match status" value="1"/>
</dbReference>
<keyword evidence="5" id="KW-0378">Hydrolase</keyword>
<dbReference type="PROSITE" id="PS00211">
    <property type="entry name" value="ABC_TRANSPORTER_1"/>
    <property type="match status" value="2"/>
</dbReference>
<keyword evidence="2 5" id="KW-0067">ATP-binding</keyword>
<dbReference type="PANTHER" id="PTHR42855:SF2">
    <property type="entry name" value="DRUG RESISTANCE ABC TRANSPORTER,ATP-BINDING PROTEIN"/>
    <property type="match status" value="1"/>
</dbReference>
<dbReference type="EC" id="3.6.3.-" evidence="4 5"/>
<dbReference type="SMART" id="SM00382">
    <property type="entry name" value="AAA"/>
    <property type="match status" value="2"/>
</dbReference>
<gene>
    <name evidence="4" type="primary">yfmM</name>
    <name evidence="6" type="ORF">BN1095_580012</name>
    <name evidence="5" type="ORF">BN1096_740177</name>
    <name evidence="4" type="ORF">BN1097_360012</name>
</gene>
<evidence type="ECO:0000313" key="6">
    <source>
        <dbReference type="EMBL" id="CDT57804.1"/>
    </source>
</evidence>
<name>A0A069AFD6_CLODI</name>
<dbReference type="EMBL" id="LK932372">
    <property type="protein sequence ID" value="CDS84995.1"/>
    <property type="molecule type" value="Genomic_DNA"/>
</dbReference>
<dbReference type="PANTHER" id="PTHR42855">
    <property type="entry name" value="ABC TRANSPORTER ATP-BINDING SUBUNIT"/>
    <property type="match status" value="1"/>
</dbReference>
<organism evidence="5">
    <name type="scientific">Clostridioides difficile</name>
    <name type="common">Peptoclostridium difficile</name>
    <dbReference type="NCBI Taxonomy" id="1496"/>
    <lineage>
        <taxon>Bacteria</taxon>
        <taxon>Bacillati</taxon>
        <taxon>Bacillota</taxon>
        <taxon>Clostridia</taxon>
        <taxon>Peptostreptococcales</taxon>
        <taxon>Peptostreptococcaceae</taxon>
        <taxon>Clostridioides</taxon>
    </lineage>
</organism>
<sequence>MSLLKVTNLSQCFMDKSLYEKANFDLFKGEHIGVVGQNGTGKSTLIKILLGEVVPDSGEIKWQPNINIGHLDQYAEINRDTTILLYLHTTFEELYKIEKEMNLLYQKSAISENEQYLIKASDYQEQLIANNFYSIDNEINKIANGLGLDSIGMNRVVRELSGGQRAKVILAKLLLSNHDVLLLDEPTNFLDKEHVEWLSNYLNTFNGAFIVVSHDFDFLEKISTGILDIEFGMIKKYHGKYSEFLKQKSHLREDYIRRYQAQQKKIEKEETFIRKNKAGVNSKIARGRQKQLDKIERIAPPSFIGKPNIQFSEIEISAQNALTITNLEVGYYYSLLPKLNFSVDGGQKIVITGFNGIGKSTLLKTLVKDIPRISGNFQFSEQVKIGYYEQDLKWENPDKTPLQIVADKYPKLNTKEIRRHLARCGVKEEHVSRSVSTLSGGEQSKVKLCCMMLSPCNFLILDEPTNHFDAETKDALQNALKQFRGSIILVSHEEKFYKGWIDKIFNIEKQLV</sequence>
<dbReference type="EMBL" id="LK933271">
    <property type="protein sequence ID" value="CDT57804.1"/>
    <property type="molecule type" value="Genomic_DNA"/>
</dbReference>
<dbReference type="InterPro" id="IPR051309">
    <property type="entry name" value="ABCF_ATPase"/>
</dbReference>
<evidence type="ECO:0000259" key="3">
    <source>
        <dbReference type="PROSITE" id="PS50893"/>
    </source>
</evidence>
<dbReference type="InterPro" id="IPR003593">
    <property type="entry name" value="AAA+_ATPase"/>
</dbReference>
<accession>A0A069AFD6</accession>
<dbReference type="SUPFAM" id="SSF52540">
    <property type="entry name" value="P-loop containing nucleoside triphosphate hydrolases"/>
    <property type="match status" value="2"/>
</dbReference>
<dbReference type="GO" id="GO:0005524">
    <property type="term" value="F:ATP binding"/>
    <property type="evidence" value="ECO:0007669"/>
    <property type="project" value="UniProtKB-KW"/>
</dbReference>
<dbReference type="AlphaFoldDB" id="A0A069AFD6"/>
<dbReference type="RefSeq" id="WP_021367298.1">
    <property type="nucleotide sequence ID" value="NZ_BBYB01000091.1"/>
</dbReference>
<proteinExistence type="predicted"/>
<dbReference type="Pfam" id="PF00005">
    <property type="entry name" value="ABC_tran"/>
    <property type="match status" value="2"/>
</dbReference>
<evidence type="ECO:0000256" key="1">
    <source>
        <dbReference type="ARBA" id="ARBA00022741"/>
    </source>
</evidence>
<evidence type="ECO:0000313" key="4">
    <source>
        <dbReference type="EMBL" id="CDS84995.1"/>
    </source>
</evidence>
<keyword evidence="1" id="KW-0547">Nucleotide-binding</keyword>
<dbReference type="InterPro" id="IPR017871">
    <property type="entry name" value="ABC_transporter-like_CS"/>
</dbReference>
<dbReference type="InterPro" id="IPR003439">
    <property type="entry name" value="ABC_transporter-like_ATP-bd"/>
</dbReference>
<dbReference type="GO" id="GO:0016887">
    <property type="term" value="F:ATP hydrolysis activity"/>
    <property type="evidence" value="ECO:0007669"/>
    <property type="project" value="InterPro"/>
</dbReference>
<feature type="domain" description="ABC transporter" evidence="3">
    <location>
        <begin position="309"/>
        <end position="511"/>
    </location>
</feature>
<dbReference type="InterPro" id="IPR032781">
    <property type="entry name" value="ABC_tran_Xtn"/>
</dbReference>
<evidence type="ECO:0000256" key="2">
    <source>
        <dbReference type="ARBA" id="ARBA00022840"/>
    </source>
</evidence>
<dbReference type="FunFam" id="3.40.50.300:FF:000011">
    <property type="entry name" value="Putative ABC transporter ATP-binding component"/>
    <property type="match status" value="1"/>
</dbReference>
<feature type="domain" description="ABC transporter" evidence="3">
    <location>
        <begin position="4"/>
        <end position="256"/>
    </location>
</feature>
<dbReference type="Gene3D" id="3.40.50.300">
    <property type="entry name" value="P-loop containing nucleotide triphosphate hydrolases"/>
    <property type="match status" value="2"/>
</dbReference>
<evidence type="ECO:0000313" key="5">
    <source>
        <dbReference type="EMBL" id="CDS89585.1"/>
    </source>
</evidence>
<dbReference type="CDD" id="cd03221">
    <property type="entry name" value="ABCF_EF-3"/>
    <property type="match status" value="2"/>
</dbReference>
<protein>
    <submittedName>
        <fullName evidence="5">ABC-type transport system, ATP-binding protein</fullName>
        <ecNumber evidence="4 5">3.6.3.-</ecNumber>
    </submittedName>
</protein>
<dbReference type="EMBL" id="LK932529">
    <property type="protein sequence ID" value="CDS89585.1"/>
    <property type="molecule type" value="Genomic_DNA"/>
</dbReference>
<reference evidence="5" key="1">
    <citation type="submission" date="2014-07" db="EMBL/GenBank/DDBJ databases">
        <authorList>
            <person name="Monot Marc"/>
        </authorList>
    </citation>
    <scope>NUCLEOTIDE SEQUENCE</scope>
    <source>
        <strain evidence="6">7032989</strain>
        <strain evidence="4">7032994</strain>
    </source>
</reference>
<dbReference type="InterPro" id="IPR027417">
    <property type="entry name" value="P-loop_NTPase"/>
</dbReference>
<dbReference type="PROSITE" id="PS50893">
    <property type="entry name" value="ABC_TRANSPORTER_2"/>
    <property type="match status" value="2"/>
</dbReference>